<evidence type="ECO:0000256" key="1">
    <source>
        <dbReference type="SAM" id="Phobius"/>
    </source>
</evidence>
<comment type="caution">
    <text evidence="2">The sequence shown here is derived from an EMBL/GenBank/DDBJ whole genome shotgun (WGS) entry which is preliminary data.</text>
</comment>
<dbReference type="Pfam" id="PF06170">
    <property type="entry name" value="DUF983"/>
    <property type="match status" value="1"/>
</dbReference>
<sequence length="119" mass="12643">MSHEAAPPPLATAALLGRCPRCGKGALFRGLLDIRDTCDSCGLDLRAHDAGDGPAVAAIFVIGAATVGAALWVDVKFTPPLWLHAVLWPALVLPFSVLTMRVAKAALVALQWRHRRESP</sequence>
<accession>A0ABS4AYD0</accession>
<reference evidence="2 3" key="1">
    <citation type="submission" date="2021-03" db="EMBL/GenBank/DDBJ databases">
        <authorList>
            <person name="So Y."/>
        </authorList>
    </citation>
    <scope>NUCLEOTIDE SEQUENCE [LARGE SCALE GENOMIC DNA]</scope>
    <source>
        <strain evidence="2 3">PWR1</strain>
    </source>
</reference>
<keyword evidence="3" id="KW-1185">Reference proteome</keyword>
<keyword evidence="1" id="KW-1133">Transmembrane helix</keyword>
<dbReference type="EMBL" id="JAGIYZ010000027">
    <property type="protein sequence ID" value="MBP0466382.1"/>
    <property type="molecule type" value="Genomic_DNA"/>
</dbReference>
<evidence type="ECO:0000313" key="3">
    <source>
        <dbReference type="Proteomes" id="UP000680815"/>
    </source>
</evidence>
<protein>
    <submittedName>
        <fullName evidence="2">DUF983 domain-containing protein</fullName>
    </submittedName>
</protein>
<keyword evidence="1" id="KW-0472">Membrane</keyword>
<dbReference type="InterPro" id="IPR009325">
    <property type="entry name" value="DUF983"/>
</dbReference>
<proteinExistence type="predicted"/>
<dbReference type="RefSeq" id="WP_209353781.1">
    <property type="nucleotide sequence ID" value="NZ_JAGIYZ010000027.1"/>
</dbReference>
<organism evidence="2 3">
    <name type="scientific">Roseomonas nitratireducens</name>
    <dbReference type="NCBI Taxonomy" id="2820810"/>
    <lineage>
        <taxon>Bacteria</taxon>
        <taxon>Pseudomonadati</taxon>
        <taxon>Pseudomonadota</taxon>
        <taxon>Alphaproteobacteria</taxon>
        <taxon>Acetobacterales</taxon>
        <taxon>Roseomonadaceae</taxon>
        <taxon>Roseomonas</taxon>
    </lineage>
</organism>
<name>A0ABS4AYD0_9PROT</name>
<gene>
    <name evidence="2" type="ORF">J5Y09_20810</name>
</gene>
<evidence type="ECO:0000313" key="2">
    <source>
        <dbReference type="EMBL" id="MBP0466382.1"/>
    </source>
</evidence>
<feature type="transmembrane region" description="Helical" evidence="1">
    <location>
        <begin position="85"/>
        <end position="110"/>
    </location>
</feature>
<keyword evidence="1" id="KW-0812">Transmembrane</keyword>
<feature type="transmembrane region" description="Helical" evidence="1">
    <location>
        <begin position="55"/>
        <end position="73"/>
    </location>
</feature>
<dbReference type="Proteomes" id="UP000680815">
    <property type="component" value="Unassembled WGS sequence"/>
</dbReference>